<sequence>MAVGRASSAQPGVGRPRASPHNTTEMKDSKGEKDVPDSLRGEAVFACFPAYNQRMLGTDWDEDDLSDYGKLIAEAKKLACKTQTNIITEPAGGPPAWQTATTNNITQMKKAAVVKQEAAFVGGAGFPPRGRNRGRGRGRDSSGAGRGGGHGGQERGQKMNPNDCPKCGRVGGHDPEWLEKNDCPGKTHTCEICRKYGHRPRVCRKKGNTANTPLVSTSNSRGRGGPHSQRGRGRMQAAQRGRFDGKAAYYAQHEKNGQGCTPDQYEVSRLAGHRSQSGKGSQKAGHLLECFQNNMCMSVLPYSSPFSLSLWHWQGAEGGIRQTSHTTFRMRDGAPHPFFVDMKEHHACMVDSTGDDTRSPDKSVSVSQHRSAARRRMHIDSCTTVPIGWERELGGMVVWSRPSDMSFGLAHKKAEKKIRISRLACIAQKCKVRGVGWQVLFVMVYLTHDPVPYLMRQDDAEGETILRKEGKESYVVVRDARGFLAEILVDNPRGDGHTTNLPFTDILVPRTDKVAAAMKDEGNVWAVGLRTIGFEELRAEHRRFGHMGRDKLEPTLACRGMQARSEDWKRLETEC</sequence>
<feature type="compositionally biased region" description="Basic and acidic residues" evidence="1">
    <location>
        <begin position="24"/>
        <end position="38"/>
    </location>
</feature>
<dbReference type="PhylomeDB" id="A0A0G4GQ44"/>
<feature type="region of interest" description="Disordered" evidence="1">
    <location>
        <begin position="1"/>
        <end position="38"/>
    </location>
</feature>
<dbReference type="EMBL" id="CDMZ01001421">
    <property type="protein sequence ID" value="CEM32332.1"/>
    <property type="molecule type" value="Genomic_DNA"/>
</dbReference>
<dbReference type="VEuPathDB" id="CryptoDB:Cvel_22831"/>
<proteinExistence type="predicted"/>
<gene>
    <name evidence="2" type="ORF">Cvel_22831</name>
</gene>
<protein>
    <submittedName>
        <fullName evidence="2">Uncharacterized protein</fullName>
    </submittedName>
</protein>
<dbReference type="AlphaFoldDB" id="A0A0G4GQ44"/>
<organism evidence="2">
    <name type="scientific">Chromera velia CCMP2878</name>
    <dbReference type="NCBI Taxonomy" id="1169474"/>
    <lineage>
        <taxon>Eukaryota</taxon>
        <taxon>Sar</taxon>
        <taxon>Alveolata</taxon>
        <taxon>Colpodellida</taxon>
        <taxon>Chromeraceae</taxon>
        <taxon>Chromera</taxon>
    </lineage>
</organism>
<evidence type="ECO:0000256" key="1">
    <source>
        <dbReference type="SAM" id="MobiDB-lite"/>
    </source>
</evidence>
<feature type="region of interest" description="Disordered" evidence="1">
    <location>
        <begin position="353"/>
        <end position="372"/>
    </location>
</feature>
<feature type="compositionally biased region" description="Polar residues" evidence="1">
    <location>
        <begin position="208"/>
        <end position="221"/>
    </location>
</feature>
<name>A0A0G4GQ44_9ALVE</name>
<evidence type="ECO:0000313" key="2">
    <source>
        <dbReference type="EMBL" id="CEM32332.1"/>
    </source>
</evidence>
<accession>A0A0G4GQ44</accession>
<feature type="region of interest" description="Disordered" evidence="1">
    <location>
        <begin position="122"/>
        <end position="163"/>
    </location>
</feature>
<reference evidence="2" key="1">
    <citation type="submission" date="2014-11" db="EMBL/GenBank/DDBJ databases">
        <authorList>
            <person name="Otto D Thomas"/>
            <person name="Naeem Raeece"/>
        </authorList>
    </citation>
    <scope>NUCLEOTIDE SEQUENCE</scope>
</reference>
<feature type="region of interest" description="Disordered" evidence="1">
    <location>
        <begin position="203"/>
        <end position="241"/>
    </location>
</feature>